<dbReference type="AlphaFoldDB" id="A0A1M4MW44"/>
<protein>
    <submittedName>
        <fullName evidence="1">Putative secreted protein</fullName>
    </submittedName>
</protein>
<keyword evidence="2" id="KW-1185">Reference proteome</keyword>
<dbReference type="Proteomes" id="UP000184085">
    <property type="component" value="Unassembled WGS sequence"/>
</dbReference>
<gene>
    <name evidence="1" type="ORF">KARMA_0025</name>
</gene>
<evidence type="ECO:0000313" key="1">
    <source>
        <dbReference type="EMBL" id="SCM65855.1"/>
    </source>
</evidence>
<proteinExistence type="predicted"/>
<dbReference type="EMBL" id="FMJB01000001">
    <property type="protein sequence ID" value="SCM65855.1"/>
    <property type="molecule type" value="Genomic_DNA"/>
</dbReference>
<organism evidence="1 2">
    <name type="scientific">Donghicola eburneus</name>
    <dbReference type="NCBI Taxonomy" id="393278"/>
    <lineage>
        <taxon>Bacteria</taxon>
        <taxon>Pseudomonadati</taxon>
        <taxon>Pseudomonadota</taxon>
        <taxon>Alphaproteobacteria</taxon>
        <taxon>Rhodobacterales</taxon>
        <taxon>Roseobacteraceae</taxon>
        <taxon>Donghicola</taxon>
    </lineage>
</organism>
<accession>A0A1M4MW44</accession>
<sequence>MASIKENRGFRNLRLSRLVRMQAVVFLMLVPVASQAGSCLAPIRPFVPSDSQAARDYADIIRRDFEVYIADIQDYFRCLEQERARAFEEAREVSQDYGRFLELVGD</sequence>
<name>A0A1M4MW44_9RHOB</name>
<evidence type="ECO:0000313" key="2">
    <source>
        <dbReference type="Proteomes" id="UP000184085"/>
    </source>
</evidence>
<reference evidence="2" key="1">
    <citation type="submission" date="2016-09" db="EMBL/GenBank/DDBJ databases">
        <authorList>
            <person name="Wibberg D."/>
        </authorList>
    </citation>
    <scope>NUCLEOTIDE SEQUENCE [LARGE SCALE GENOMIC DNA]</scope>
</reference>